<dbReference type="InterPro" id="IPR013783">
    <property type="entry name" value="Ig-like_fold"/>
</dbReference>
<dbReference type="GO" id="GO:0061817">
    <property type="term" value="P:endoplasmic reticulum-plasma membrane tethering"/>
    <property type="evidence" value="ECO:0007669"/>
    <property type="project" value="TreeGrafter"/>
</dbReference>
<dbReference type="InterPro" id="IPR016763">
    <property type="entry name" value="VAP"/>
</dbReference>
<feature type="transmembrane region" description="Helical" evidence="8">
    <location>
        <begin position="217"/>
        <end position="237"/>
    </location>
</feature>
<evidence type="ECO:0000256" key="5">
    <source>
        <dbReference type="ARBA" id="ARBA00023136"/>
    </source>
</evidence>
<evidence type="ECO:0000256" key="3">
    <source>
        <dbReference type="ARBA" id="ARBA00022692"/>
    </source>
</evidence>
<evidence type="ECO:0000313" key="11">
    <source>
        <dbReference type="Proteomes" id="UP000594263"/>
    </source>
</evidence>
<dbReference type="Gramene" id="Kaladp0032s0359.1.v1.1">
    <property type="protein sequence ID" value="Kaladp0032s0359.1.v1.1"/>
    <property type="gene ID" value="Kaladp0032s0359.v1.1"/>
</dbReference>
<evidence type="ECO:0000256" key="1">
    <source>
        <dbReference type="ARBA" id="ARBA00004211"/>
    </source>
</evidence>
<evidence type="ECO:0000313" key="10">
    <source>
        <dbReference type="EnsemblPlants" id="Kaladp0032s0359.1.v1.1"/>
    </source>
</evidence>
<dbReference type="PANTHER" id="PTHR10809:SF6">
    <property type="entry name" value="AT11025P-RELATED"/>
    <property type="match status" value="1"/>
</dbReference>
<dbReference type="PANTHER" id="PTHR10809">
    <property type="entry name" value="VESICLE-ASSOCIATED MEMBRANE PROTEIN-ASSOCIATED PROTEIN"/>
    <property type="match status" value="1"/>
</dbReference>
<keyword evidence="11" id="KW-1185">Reference proteome</keyword>
<dbReference type="PIRSF" id="PIRSF019693">
    <property type="entry name" value="VAMP-associated"/>
    <property type="match status" value="1"/>
</dbReference>
<evidence type="ECO:0000256" key="4">
    <source>
        <dbReference type="ARBA" id="ARBA00022989"/>
    </source>
</evidence>
<sequence>MSSDGLLSVEPQDLRFEFELNKQISCTMQLGNKSDDFVAFKVKTTNPKKYCVRPNTGVVSPHSTFDVVVTMQAQREAPPDLQCRDKFLLQSVVASATATAKDITPDMFNKDSGSRIEETKLKVVFVPPAHPPSPIREEIEGDASPVDSVADNGSYNMTEFRSASKAPAEPQNDLSETRAQLISKLSKDKMSILQENDHLRREMQDLLRRQGMRGRGGISFVFVVIVGLLGMLMGYILKKT</sequence>
<evidence type="ECO:0000256" key="2">
    <source>
        <dbReference type="ARBA" id="ARBA00008932"/>
    </source>
</evidence>
<feature type="region of interest" description="Disordered" evidence="7">
    <location>
        <begin position="128"/>
        <end position="154"/>
    </location>
</feature>
<evidence type="ECO:0000256" key="8">
    <source>
        <dbReference type="SAM" id="Phobius"/>
    </source>
</evidence>
<dbReference type="Pfam" id="PF00635">
    <property type="entry name" value="Motile_Sperm"/>
    <property type="match status" value="1"/>
</dbReference>
<dbReference type="PROSITE" id="PS50202">
    <property type="entry name" value="MSP"/>
    <property type="match status" value="1"/>
</dbReference>
<dbReference type="AlphaFoldDB" id="A0A7N0TD35"/>
<dbReference type="GO" id="GO:0005789">
    <property type="term" value="C:endoplasmic reticulum membrane"/>
    <property type="evidence" value="ECO:0007669"/>
    <property type="project" value="InterPro"/>
</dbReference>
<reference evidence="10" key="1">
    <citation type="submission" date="2021-01" db="UniProtKB">
        <authorList>
            <consortium name="EnsemblPlants"/>
        </authorList>
    </citation>
    <scope>IDENTIFICATION</scope>
</reference>
<dbReference type="OMA" id="VNQEEVW"/>
<evidence type="ECO:0000259" key="9">
    <source>
        <dbReference type="PROSITE" id="PS50202"/>
    </source>
</evidence>
<dbReference type="SUPFAM" id="SSF49354">
    <property type="entry name" value="PapD-like"/>
    <property type="match status" value="1"/>
</dbReference>
<dbReference type="Proteomes" id="UP000594263">
    <property type="component" value="Unplaced"/>
</dbReference>
<dbReference type="Gene3D" id="2.60.40.10">
    <property type="entry name" value="Immunoglobulins"/>
    <property type="match status" value="1"/>
</dbReference>
<dbReference type="InterPro" id="IPR000535">
    <property type="entry name" value="MSP_dom"/>
</dbReference>
<comment type="similarity">
    <text evidence="2">Belongs to the VAMP-associated protein (VAP) (TC 9.B.17) family.</text>
</comment>
<dbReference type="EnsemblPlants" id="Kaladp0032s0359.1.v1.1">
    <property type="protein sequence ID" value="Kaladp0032s0359.1.v1.1"/>
    <property type="gene ID" value="Kaladp0032s0359.v1.1"/>
</dbReference>
<keyword evidence="4 8" id="KW-1133">Transmembrane helix</keyword>
<organism evidence="10 11">
    <name type="scientific">Kalanchoe fedtschenkoi</name>
    <name type="common">Lavender scallops</name>
    <name type="synonym">South American air plant</name>
    <dbReference type="NCBI Taxonomy" id="63787"/>
    <lineage>
        <taxon>Eukaryota</taxon>
        <taxon>Viridiplantae</taxon>
        <taxon>Streptophyta</taxon>
        <taxon>Embryophyta</taxon>
        <taxon>Tracheophyta</taxon>
        <taxon>Spermatophyta</taxon>
        <taxon>Magnoliopsida</taxon>
        <taxon>eudicotyledons</taxon>
        <taxon>Gunneridae</taxon>
        <taxon>Pentapetalae</taxon>
        <taxon>Saxifragales</taxon>
        <taxon>Crassulaceae</taxon>
        <taxon>Kalanchoe</taxon>
    </lineage>
</organism>
<dbReference type="GO" id="GO:0005886">
    <property type="term" value="C:plasma membrane"/>
    <property type="evidence" value="ECO:0007669"/>
    <property type="project" value="TreeGrafter"/>
</dbReference>
<feature type="coiled-coil region" evidence="6">
    <location>
        <begin position="182"/>
        <end position="209"/>
    </location>
</feature>
<keyword evidence="3 8" id="KW-0812">Transmembrane</keyword>
<proteinExistence type="inferred from homology"/>
<accession>A0A7N0TD35</accession>
<dbReference type="GO" id="GO:0090158">
    <property type="term" value="P:endoplasmic reticulum membrane organization"/>
    <property type="evidence" value="ECO:0007669"/>
    <property type="project" value="TreeGrafter"/>
</dbReference>
<keyword evidence="6" id="KW-0175">Coiled coil</keyword>
<dbReference type="FunFam" id="2.60.40.10:FF:000813">
    <property type="entry name" value="Vesicle-associated protein 1-1"/>
    <property type="match status" value="1"/>
</dbReference>
<evidence type="ECO:0000256" key="7">
    <source>
        <dbReference type="SAM" id="MobiDB-lite"/>
    </source>
</evidence>
<protein>
    <recommendedName>
        <fullName evidence="9">MSP domain-containing protein</fullName>
    </recommendedName>
</protein>
<evidence type="ECO:0000256" key="6">
    <source>
        <dbReference type="SAM" id="Coils"/>
    </source>
</evidence>
<keyword evidence="5 8" id="KW-0472">Membrane</keyword>
<name>A0A7N0TD35_KALFE</name>
<dbReference type="InterPro" id="IPR008962">
    <property type="entry name" value="PapD-like_sf"/>
</dbReference>
<comment type="subcellular location">
    <subcellularLocation>
        <location evidence="1">Membrane</location>
        <topology evidence="1">Single-pass type IV membrane protein</topology>
    </subcellularLocation>
</comment>
<feature type="domain" description="MSP" evidence="9">
    <location>
        <begin position="6"/>
        <end position="126"/>
    </location>
</feature>